<name>A0A917JXZ5_9GAMM</name>
<dbReference type="Gene3D" id="3.30.1340.30">
    <property type="match status" value="1"/>
</dbReference>
<dbReference type="InterPro" id="IPR007055">
    <property type="entry name" value="BON_dom"/>
</dbReference>
<proteinExistence type="predicted"/>
<dbReference type="EMBL" id="BMOB01000012">
    <property type="protein sequence ID" value="GGI92101.1"/>
    <property type="molecule type" value="Genomic_DNA"/>
</dbReference>
<dbReference type="PROSITE" id="PS50914">
    <property type="entry name" value="BON"/>
    <property type="match status" value="1"/>
</dbReference>
<accession>A0A917JXZ5</accession>
<dbReference type="InterPro" id="IPR051686">
    <property type="entry name" value="Lipoprotein_DolP"/>
</dbReference>
<evidence type="ECO:0000313" key="2">
    <source>
        <dbReference type="EMBL" id="GGI92101.1"/>
    </source>
</evidence>
<gene>
    <name evidence="2" type="ORF">GCM10007966_21010</name>
</gene>
<evidence type="ECO:0000313" key="3">
    <source>
        <dbReference type="Proteomes" id="UP000630149"/>
    </source>
</evidence>
<sequence>MNKILRSTLVGCMLMMLFGCQYIPGDGLFQLRPKDPQISASVHQALKNSPDLRPYTFHVETSEGVVYLSGYVKTIRQSDTAEMIARQVPGVVSVENNIVVRK</sequence>
<dbReference type="PANTHER" id="PTHR34606">
    <property type="entry name" value="BON DOMAIN-CONTAINING PROTEIN"/>
    <property type="match status" value="1"/>
</dbReference>
<dbReference type="PROSITE" id="PS51257">
    <property type="entry name" value="PROKAR_LIPOPROTEIN"/>
    <property type="match status" value="1"/>
</dbReference>
<organism evidence="2 3">
    <name type="scientific">Legionella impletisoli</name>
    <dbReference type="NCBI Taxonomy" id="343510"/>
    <lineage>
        <taxon>Bacteria</taxon>
        <taxon>Pseudomonadati</taxon>
        <taxon>Pseudomonadota</taxon>
        <taxon>Gammaproteobacteria</taxon>
        <taxon>Legionellales</taxon>
        <taxon>Legionellaceae</taxon>
        <taxon>Legionella</taxon>
    </lineage>
</organism>
<feature type="domain" description="BON" evidence="1">
    <location>
        <begin position="34"/>
        <end position="102"/>
    </location>
</feature>
<comment type="caution">
    <text evidence="2">The sequence shown here is derived from an EMBL/GenBank/DDBJ whole genome shotgun (WGS) entry which is preliminary data.</text>
</comment>
<dbReference type="OrthoDB" id="5647907at2"/>
<reference evidence="2" key="1">
    <citation type="journal article" date="2014" name="Int. J. Syst. Evol. Microbiol.">
        <title>Complete genome sequence of Corynebacterium casei LMG S-19264T (=DSM 44701T), isolated from a smear-ripened cheese.</title>
        <authorList>
            <consortium name="US DOE Joint Genome Institute (JGI-PGF)"/>
            <person name="Walter F."/>
            <person name="Albersmeier A."/>
            <person name="Kalinowski J."/>
            <person name="Ruckert C."/>
        </authorList>
    </citation>
    <scope>NUCLEOTIDE SEQUENCE</scope>
    <source>
        <strain evidence="2">JCM 13919</strain>
    </source>
</reference>
<dbReference type="RefSeq" id="WP_131777330.1">
    <property type="nucleotide sequence ID" value="NZ_BMOB01000012.1"/>
</dbReference>
<reference evidence="2" key="2">
    <citation type="submission" date="2020-09" db="EMBL/GenBank/DDBJ databases">
        <authorList>
            <person name="Sun Q."/>
            <person name="Ohkuma M."/>
        </authorList>
    </citation>
    <scope>NUCLEOTIDE SEQUENCE</scope>
    <source>
        <strain evidence="2">JCM 13919</strain>
    </source>
</reference>
<keyword evidence="3" id="KW-1185">Reference proteome</keyword>
<dbReference type="AlphaFoldDB" id="A0A917JXZ5"/>
<evidence type="ECO:0000259" key="1">
    <source>
        <dbReference type="PROSITE" id="PS50914"/>
    </source>
</evidence>
<dbReference type="Pfam" id="PF04972">
    <property type="entry name" value="BON"/>
    <property type="match status" value="1"/>
</dbReference>
<dbReference type="PANTHER" id="PTHR34606:SF15">
    <property type="entry name" value="BON DOMAIN-CONTAINING PROTEIN"/>
    <property type="match status" value="1"/>
</dbReference>
<dbReference type="Proteomes" id="UP000630149">
    <property type="component" value="Unassembled WGS sequence"/>
</dbReference>
<protein>
    <recommendedName>
        <fullName evidence="1">BON domain-containing protein</fullName>
    </recommendedName>
</protein>